<protein>
    <submittedName>
        <fullName evidence="4">Uncharacterized protein</fullName>
    </submittedName>
</protein>
<keyword evidence="5" id="KW-1185">Reference proteome</keyword>
<evidence type="ECO:0000256" key="1">
    <source>
        <dbReference type="ARBA" id="ARBA00022670"/>
    </source>
</evidence>
<organism evidence="4 5">
    <name type="scientific">Methanothrix thermoacetophila (strain DSM 6194 / JCM 14653 / NBRC 101360 / PT)</name>
    <name type="common">Methanosaeta thermophila</name>
    <dbReference type="NCBI Taxonomy" id="349307"/>
    <lineage>
        <taxon>Archaea</taxon>
        <taxon>Methanobacteriati</taxon>
        <taxon>Methanobacteriota</taxon>
        <taxon>Stenosarchaea group</taxon>
        <taxon>Methanomicrobia</taxon>
        <taxon>Methanotrichales</taxon>
        <taxon>Methanotrichaceae</taxon>
        <taxon>Methanothrix</taxon>
    </lineage>
</organism>
<dbReference type="Proteomes" id="UP000000674">
    <property type="component" value="Chromosome"/>
</dbReference>
<evidence type="ECO:0000256" key="3">
    <source>
        <dbReference type="ARBA" id="ARBA00022825"/>
    </source>
</evidence>
<dbReference type="GO" id="GO:0008236">
    <property type="term" value="F:serine-type peptidase activity"/>
    <property type="evidence" value="ECO:0007669"/>
    <property type="project" value="UniProtKB-KW"/>
</dbReference>
<dbReference type="RefSeq" id="WP_011696418.1">
    <property type="nucleotide sequence ID" value="NC_008553.1"/>
</dbReference>
<sequence length="287" mass="31884">MIKRIHILVLIGLILISGLALGGYDQDLGSGAVNMSMQEFTSLLQSSGAEGTSPAVPEAAGSSAVESAAYTSQPPPDTDVGELLPFDETSQSSYVYYSGSYMPWGRFSAIFPESVPVMWIRRHSGWSWYATMPLSTWSEILLFVPEASPVSIYEIYPEGFVWRYDLGYVDPGFYRIWYYADTLGRHECLLYSGNMFSNRVVVDVIYHWIPPEPSPGPSPKEICESNPQCNWVNGKCYCRGLIPEDPEKQRCEQNPMCQWVNGQCLCTGLIGSSEQSEGSMMGSTLPE</sequence>
<keyword evidence="1" id="KW-0645">Protease</keyword>
<accession>A0B8K2</accession>
<dbReference type="GeneID" id="4463178"/>
<dbReference type="GO" id="GO:0006508">
    <property type="term" value="P:proteolysis"/>
    <property type="evidence" value="ECO:0007669"/>
    <property type="project" value="UniProtKB-KW"/>
</dbReference>
<dbReference type="STRING" id="349307.Mthe_1247"/>
<dbReference type="HOGENOM" id="CLU_968435_0_0_2"/>
<dbReference type="AlphaFoldDB" id="A0B8K2"/>
<gene>
    <name evidence="4" type="ordered locus">Mthe_1247</name>
</gene>
<keyword evidence="3" id="KW-0720">Serine protease</keyword>
<dbReference type="EMBL" id="CP000477">
    <property type="protein sequence ID" value="ABK15026.1"/>
    <property type="molecule type" value="Genomic_DNA"/>
</dbReference>
<reference evidence="4 5" key="1">
    <citation type="submission" date="2006-10" db="EMBL/GenBank/DDBJ databases">
        <title>Complete sequence of Methanosaeta thermophila PT.</title>
        <authorList>
            <consortium name="US DOE Joint Genome Institute"/>
            <person name="Copeland A."/>
            <person name="Lucas S."/>
            <person name="Lapidus A."/>
            <person name="Barry K."/>
            <person name="Detter J.C."/>
            <person name="Glavina del Rio T."/>
            <person name="Hammon N."/>
            <person name="Israni S."/>
            <person name="Pitluck S."/>
            <person name="Chain P."/>
            <person name="Malfatti S."/>
            <person name="Shin M."/>
            <person name="Vergez L."/>
            <person name="Schmutz J."/>
            <person name="Larimer F."/>
            <person name="Land M."/>
            <person name="Hauser L."/>
            <person name="Kyrpides N."/>
            <person name="Kim E."/>
            <person name="Smith K.S."/>
            <person name="Ingram-Smith C."/>
            <person name="Richardson P."/>
        </authorList>
    </citation>
    <scope>NUCLEOTIDE SEQUENCE [LARGE SCALE GENOMIC DNA]</scope>
    <source>
        <strain evidence="5">DSM 6194 / JCM 14653 / NBRC 101360 / PT</strain>
    </source>
</reference>
<evidence type="ECO:0000313" key="5">
    <source>
        <dbReference type="Proteomes" id="UP000000674"/>
    </source>
</evidence>
<evidence type="ECO:0000313" key="4">
    <source>
        <dbReference type="EMBL" id="ABK15026.1"/>
    </source>
</evidence>
<dbReference type="InterPro" id="IPR023828">
    <property type="entry name" value="Peptidase_S8_Ser-AS"/>
</dbReference>
<name>A0B8K2_METTP</name>
<dbReference type="OrthoDB" id="385000at2157"/>
<dbReference type="KEGG" id="mtp:Mthe_1247"/>
<dbReference type="PROSITE" id="PS00138">
    <property type="entry name" value="SUBTILASE_SER"/>
    <property type="match status" value="1"/>
</dbReference>
<keyword evidence="2" id="KW-0378">Hydrolase</keyword>
<proteinExistence type="predicted"/>
<evidence type="ECO:0000256" key="2">
    <source>
        <dbReference type="ARBA" id="ARBA00022801"/>
    </source>
</evidence>